<feature type="transmembrane region" description="Helical" evidence="6">
    <location>
        <begin position="93"/>
        <end position="112"/>
    </location>
</feature>
<name>A0ABD2WCD9_9HYME</name>
<feature type="transmembrane region" description="Helical" evidence="6">
    <location>
        <begin position="344"/>
        <end position="362"/>
    </location>
</feature>
<organism evidence="7 8">
    <name type="scientific">Trichogramma kaykai</name>
    <dbReference type="NCBI Taxonomy" id="54128"/>
    <lineage>
        <taxon>Eukaryota</taxon>
        <taxon>Metazoa</taxon>
        <taxon>Ecdysozoa</taxon>
        <taxon>Arthropoda</taxon>
        <taxon>Hexapoda</taxon>
        <taxon>Insecta</taxon>
        <taxon>Pterygota</taxon>
        <taxon>Neoptera</taxon>
        <taxon>Endopterygota</taxon>
        <taxon>Hymenoptera</taxon>
        <taxon>Apocrita</taxon>
        <taxon>Proctotrupomorpha</taxon>
        <taxon>Chalcidoidea</taxon>
        <taxon>Trichogrammatidae</taxon>
        <taxon>Trichogramma</taxon>
    </lineage>
</organism>
<feature type="transmembrane region" description="Helical" evidence="6">
    <location>
        <begin position="187"/>
        <end position="208"/>
    </location>
</feature>
<dbReference type="InterPro" id="IPR036259">
    <property type="entry name" value="MFS_trans_sf"/>
</dbReference>
<sequence>MKNPSGANELNGHEGEDVESSTLIDDHRKIELVQKNEKSPDDDGELVRTKIYRRRWAILFLFTLFTAGNKAQWVQYTVVLNVVSEFFQVSSLAIKSTTMVYSLAAPFLVYPISYVEHRWGMRSVMILASSVQALGAWIKYFGTRPAGYGWTILGQSLVGFWQMLTLSMPASLAAHWFGPSQINTATAIAFGGLVVGVSTFSLLTPMIVRVNEDQGVVEAQMKSLGLPLAAYCTLVMILILVCEFGFFFVLFHEILPSDGIVREFQVFQNEPKLPPSKSRALQLRLKAKRFDFWKSFARLLRNRNYVLLWISHGINGGLIITSHASVNVLVLAHFKNGERDAGRLSLLFSSCGFFLAIIMGKVLDKTKKFKAMMIFLYTGNIFSIIAVGLSFHFEIKWAMYLSFTVMGIFMHSYQTTSFDTCAEITYPEPEIFCVSMLNLMNQVFGVFTITCSDKLIVRYGDAAAYCLFLGLALLGFATTLLTADERRRQNANDRSKP</sequence>
<feature type="transmembrane region" description="Helical" evidence="6">
    <location>
        <begin position="374"/>
        <end position="393"/>
    </location>
</feature>
<dbReference type="PANTHER" id="PTHR10924">
    <property type="entry name" value="MAJOR FACILITATOR SUPERFAMILY PROTEIN-RELATED"/>
    <property type="match status" value="1"/>
</dbReference>
<keyword evidence="8" id="KW-1185">Reference proteome</keyword>
<feature type="transmembrane region" description="Helical" evidence="6">
    <location>
        <begin position="462"/>
        <end position="483"/>
    </location>
</feature>
<proteinExistence type="predicted"/>
<feature type="transmembrane region" description="Helical" evidence="6">
    <location>
        <begin position="228"/>
        <end position="251"/>
    </location>
</feature>
<evidence type="ECO:0000256" key="1">
    <source>
        <dbReference type="ARBA" id="ARBA00004141"/>
    </source>
</evidence>
<evidence type="ECO:0000256" key="3">
    <source>
        <dbReference type="ARBA" id="ARBA00022989"/>
    </source>
</evidence>
<dbReference type="PANTHER" id="PTHR10924:SF4">
    <property type="entry name" value="GH15861P"/>
    <property type="match status" value="1"/>
</dbReference>
<evidence type="ECO:0000256" key="2">
    <source>
        <dbReference type="ARBA" id="ARBA00022692"/>
    </source>
</evidence>
<dbReference type="AlphaFoldDB" id="A0ABD2WCD9"/>
<accession>A0ABD2WCD9</accession>
<protein>
    <recommendedName>
        <fullName evidence="9">Major facilitator superfamily (MFS) profile domain-containing protein</fullName>
    </recommendedName>
</protein>
<evidence type="ECO:0000313" key="8">
    <source>
        <dbReference type="Proteomes" id="UP001627154"/>
    </source>
</evidence>
<comment type="subcellular location">
    <subcellularLocation>
        <location evidence="1">Membrane</location>
        <topology evidence="1">Multi-pass membrane protein</topology>
    </subcellularLocation>
</comment>
<dbReference type="Proteomes" id="UP001627154">
    <property type="component" value="Unassembled WGS sequence"/>
</dbReference>
<dbReference type="EMBL" id="JBJJXI010000121">
    <property type="protein sequence ID" value="KAL3390206.1"/>
    <property type="molecule type" value="Genomic_DNA"/>
</dbReference>
<evidence type="ECO:0000313" key="7">
    <source>
        <dbReference type="EMBL" id="KAL3390206.1"/>
    </source>
</evidence>
<evidence type="ECO:0008006" key="9">
    <source>
        <dbReference type="Google" id="ProtNLM"/>
    </source>
</evidence>
<reference evidence="7 8" key="1">
    <citation type="journal article" date="2024" name="bioRxiv">
        <title>A reference genome for Trichogramma kaykai: A tiny desert-dwelling parasitoid wasp with competing sex-ratio distorters.</title>
        <authorList>
            <person name="Culotta J."/>
            <person name="Lindsey A.R."/>
        </authorList>
    </citation>
    <scope>NUCLEOTIDE SEQUENCE [LARGE SCALE GENOMIC DNA]</scope>
    <source>
        <strain evidence="7 8">KSX58</strain>
    </source>
</reference>
<dbReference type="Gene3D" id="1.20.1250.20">
    <property type="entry name" value="MFS general substrate transporter like domains"/>
    <property type="match status" value="2"/>
</dbReference>
<dbReference type="InterPro" id="IPR011701">
    <property type="entry name" value="MFS"/>
</dbReference>
<feature type="transmembrane region" description="Helical" evidence="6">
    <location>
        <begin position="306"/>
        <end position="332"/>
    </location>
</feature>
<feature type="region of interest" description="Disordered" evidence="5">
    <location>
        <begin position="1"/>
        <end position="26"/>
    </location>
</feature>
<feature type="transmembrane region" description="Helical" evidence="6">
    <location>
        <begin position="124"/>
        <end position="142"/>
    </location>
</feature>
<keyword evidence="3 6" id="KW-1133">Transmembrane helix</keyword>
<feature type="transmembrane region" description="Helical" evidence="6">
    <location>
        <begin position="56"/>
        <end position="73"/>
    </location>
</feature>
<keyword evidence="4 6" id="KW-0472">Membrane</keyword>
<dbReference type="InterPro" id="IPR049680">
    <property type="entry name" value="FLVCR1-2_SLC49-like"/>
</dbReference>
<evidence type="ECO:0000256" key="5">
    <source>
        <dbReference type="SAM" id="MobiDB-lite"/>
    </source>
</evidence>
<evidence type="ECO:0000256" key="4">
    <source>
        <dbReference type="ARBA" id="ARBA00023136"/>
    </source>
</evidence>
<comment type="caution">
    <text evidence="7">The sequence shown here is derived from an EMBL/GenBank/DDBJ whole genome shotgun (WGS) entry which is preliminary data.</text>
</comment>
<dbReference type="SUPFAM" id="SSF103473">
    <property type="entry name" value="MFS general substrate transporter"/>
    <property type="match status" value="1"/>
</dbReference>
<gene>
    <name evidence="7" type="ORF">TKK_015007</name>
</gene>
<dbReference type="Pfam" id="PF07690">
    <property type="entry name" value="MFS_1"/>
    <property type="match status" value="1"/>
</dbReference>
<evidence type="ECO:0000256" key="6">
    <source>
        <dbReference type="SAM" id="Phobius"/>
    </source>
</evidence>
<keyword evidence="2 6" id="KW-0812">Transmembrane</keyword>
<dbReference type="GO" id="GO:0016020">
    <property type="term" value="C:membrane"/>
    <property type="evidence" value="ECO:0007669"/>
    <property type="project" value="UniProtKB-SubCell"/>
</dbReference>